<proteinExistence type="predicted"/>
<evidence type="ECO:0000313" key="2">
    <source>
        <dbReference type="EMBL" id="CAG8949997.1"/>
    </source>
</evidence>
<evidence type="ECO:0000256" key="1">
    <source>
        <dbReference type="SAM" id="MobiDB-lite"/>
    </source>
</evidence>
<comment type="caution">
    <text evidence="2">The sequence shown here is derived from an EMBL/GenBank/DDBJ whole genome shotgun (WGS) entry which is preliminary data.</text>
</comment>
<organism evidence="2 3">
    <name type="scientific">Hymenoscyphus fraxineus</name>
    <dbReference type="NCBI Taxonomy" id="746836"/>
    <lineage>
        <taxon>Eukaryota</taxon>
        <taxon>Fungi</taxon>
        <taxon>Dikarya</taxon>
        <taxon>Ascomycota</taxon>
        <taxon>Pezizomycotina</taxon>
        <taxon>Leotiomycetes</taxon>
        <taxon>Helotiales</taxon>
        <taxon>Helotiaceae</taxon>
        <taxon>Hymenoscyphus</taxon>
    </lineage>
</organism>
<evidence type="ECO:0000313" key="3">
    <source>
        <dbReference type="Proteomes" id="UP000696280"/>
    </source>
</evidence>
<accession>A0A9N9KQ34</accession>
<reference evidence="2" key="1">
    <citation type="submission" date="2021-07" db="EMBL/GenBank/DDBJ databases">
        <authorList>
            <person name="Durling M."/>
        </authorList>
    </citation>
    <scope>NUCLEOTIDE SEQUENCE</scope>
</reference>
<keyword evidence="3" id="KW-1185">Reference proteome</keyword>
<protein>
    <submittedName>
        <fullName evidence="2">Uncharacterized protein</fullName>
    </submittedName>
</protein>
<feature type="region of interest" description="Disordered" evidence="1">
    <location>
        <begin position="39"/>
        <end position="59"/>
    </location>
</feature>
<name>A0A9N9KQ34_9HELO</name>
<dbReference type="Proteomes" id="UP000696280">
    <property type="component" value="Unassembled WGS sequence"/>
</dbReference>
<gene>
    <name evidence="2" type="ORF">HYFRA_00004330</name>
</gene>
<dbReference type="AlphaFoldDB" id="A0A9N9KQ34"/>
<sequence>MSRRSEAISHLIAKVVEGESAVLIGGIGKGWTMNNRVESTGERSHGNVMAQKNSRETLV</sequence>
<dbReference type="EMBL" id="CAJVRL010000025">
    <property type="protein sequence ID" value="CAG8949997.1"/>
    <property type="molecule type" value="Genomic_DNA"/>
</dbReference>